<evidence type="ECO:0000313" key="2">
    <source>
        <dbReference type="Proteomes" id="UP000652219"/>
    </source>
</evidence>
<organism evidence="1 2">
    <name type="scientific">Colletotrichum sojae</name>
    <dbReference type="NCBI Taxonomy" id="2175907"/>
    <lineage>
        <taxon>Eukaryota</taxon>
        <taxon>Fungi</taxon>
        <taxon>Dikarya</taxon>
        <taxon>Ascomycota</taxon>
        <taxon>Pezizomycotina</taxon>
        <taxon>Sordariomycetes</taxon>
        <taxon>Hypocreomycetidae</taxon>
        <taxon>Glomerellales</taxon>
        <taxon>Glomerellaceae</taxon>
        <taxon>Colletotrichum</taxon>
        <taxon>Colletotrichum orchidearum species complex</taxon>
    </lineage>
</organism>
<comment type="caution">
    <text evidence="1">The sequence shown here is derived from an EMBL/GenBank/DDBJ whole genome shotgun (WGS) entry which is preliminary data.</text>
</comment>
<accession>A0A8H6MKF8</accession>
<keyword evidence="2" id="KW-1185">Reference proteome</keyword>
<gene>
    <name evidence="1" type="ORF">CSOJ01_13532</name>
</gene>
<evidence type="ECO:0000313" key="1">
    <source>
        <dbReference type="EMBL" id="KAF6795021.1"/>
    </source>
</evidence>
<dbReference type="AlphaFoldDB" id="A0A8H6MKF8"/>
<proteinExistence type="predicted"/>
<protein>
    <submittedName>
        <fullName evidence="1">Uncharacterized protein</fullName>
    </submittedName>
</protein>
<dbReference type="EMBL" id="WIGN01000397">
    <property type="protein sequence ID" value="KAF6795021.1"/>
    <property type="molecule type" value="Genomic_DNA"/>
</dbReference>
<reference evidence="1 2" key="1">
    <citation type="journal article" date="2020" name="Phytopathology">
        <title>Genome Sequence Resources of Colletotrichum truncatum, C. plurivorum, C. musicola, and C. sojae: Four Species Pathogenic to Soybean (Glycine max).</title>
        <authorList>
            <person name="Rogerio F."/>
            <person name="Boufleur T.R."/>
            <person name="Ciampi-Guillardi M."/>
            <person name="Sukno S.A."/>
            <person name="Thon M.R."/>
            <person name="Massola Junior N.S."/>
            <person name="Baroncelli R."/>
        </authorList>
    </citation>
    <scope>NUCLEOTIDE SEQUENCE [LARGE SCALE GENOMIC DNA]</scope>
    <source>
        <strain evidence="1 2">LFN0009</strain>
    </source>
</reference>
<dbReference type="Proteomes" id="UP000652219">
    <property type="component" value="Unassembled WGS sequence"/>
</dbReference>
<name>A0A8H6MKF8_9PEZI</name>
<sequence>MRLTDMTAGGTFLILAKLLTETPPRRAVSPSGIDKPASFLGDLQPPASTQTTQGLAVGELARGYFIVCFWPSKKKPPVKLR</sequence>